<proteinExistence type="predicted"/>
<sequence length="93" mass="10935">GNPLILARQPCSTSQKDEQHWKLRDSRYLEILGISGVIYWDCQWLRDPSNFQTQCISSVEFISEKWRKSVMSLGTSFTLSFKFVMNSRIILWT</sequence>
<protein>
    <submittedName>
        <fullName evidence="1">Os06g0559500 protein</fullName>
    </submittedName>
</protein>
<reference evidence="1 2" key="1">
    <citation type="journal article" date="2005" name="Nature">
        <title>The map-based sequence of the rice genome.</title>
        <authorList>
            <consortium name="International rice genome sequencing project (IRGSP)"/>
            <person name="Matsumoto T."/>
            <person name="Wu J."/>
            <person name="Kanamori H."/>
            <person name="Katayose Y."/>
            <person name="Fujisawa M."/>
            <person name="Namiki N."/>
            <person name="Mizuno H."/>
            <person name="Yamamoto K."/>
            <person name="Antonio B.A."/>
            <person name="Baba T."/>
            <person name="Sakata K."/>
            <person name="Nagamura Y."/>
            <person name="Aoki H."/>
            <person name="Arikawa K."/>
            <person name="Arita K."/>
            <person name="Bito T."/>
            <person name="Chiden Y."/>
            <person name="Fujitsuka N."/>
            <person name="Fukunaka R."/>
            <person name="Hamada M."/>
            <person name="Harada C."/>
            <person name="Hayashi A."/>
            <person name="Hijishita S."/>
            <person name="Honda M."/>
            <person name="Hosokawa S."/>
            <person name="Ichikawa Y."/>
            <person name="Idonuma A."/>
            <person name="Iijima M."/>
            <person name="Ikeda M."/>
            <person name="Ikeno M."/>
            <person name="Ito K."/>
            <person name="Ito S."/>
            <person name="Ito T."/>
            <person name="Ito Y."/>
            <person name="Ito Y."/>
            <person name="Iwabuchi A."/>
            <person name="Kamiya K."/>
            <person name="Karasawa W."/>
            <person name="Kurita K."/>
            <person name="Katagiri S."/>
            <person name="Kikuta A."/>
            <person name="Kobayashi H."/>
            <person name="Kobayashi N."/>
            <person name="Machita K."/>
            <person name="Maehara T."/>
            <person name="Masukawa M."/>
            <person name="Mizubayashi T."/>
            <person name="Mukai Y."/>
            <person name="Nagasaki H."/>
            <person name="Nagata Y."/>
            <person name="Naito S."/>
            <person name="Nakashima M."/>
            <person name="Nakama Y."/>
            <person name="Nakamichi Y."/>
            <person name="Nakamura M."/>
            <person name="Meguro A."/>
            <person name="Negishi M."/>
            <person name="Ohta I."/>
            <person name="Ohta T."/>
            <person name="Okamoto M."/>
            <person name="Ono N."/>
            <person name="Saji S."/>
            <person name="Sakaguchi M."/>
            <person name="Sakai K."/>
            <person name="Shibata M."/>
            <person name="Shimokawa T."/>
            <person name="Song J."/>
            <person name="Takazaki Y."/>
            <person name="Terasawa K."/>
            <person name="Tsugane M."/>
            <person name="Tsuji K."/>
            <person name="Ueda S."/>
            <person name="Waki K."/>
            <person name="Yamagata H."/>
            <person name="Yamamoto M."/>
            <person name="Yamamoto S."/>
            <person name="Yamane H."/>
            <person name="Yoshiki S."/>
            <person name="Yoshihara R."/>
            <person name="Yukawa K."/>
            <person name="Zhong H."/>
            <person name="Yano M."/>
            <person name="Yuan Q."/>
            <person name="Ouyang S."/>
            <person name="Liu J."/>
            <person name="Jones K.M."/>
            <person name="Gansberger K."/>
            <person name="Moffat K."/>
            <person name="Hill J."/>
            <person name="Bera J."/>
            <person name="Fadrosh D."/>
            <person name="Jin S."/>
            <person name="Johri S."/>
            <person name="Kim M."/>
            <person name="Overton L."/>
            <person name="Reardon M."/>
            <person name="Tsitrin T."/>
            <person name="Vuong H."/>
            <person name="Weaver B."/>
            <person name="Ciecko A."/>
            <person name="Tallon L."/>
            <person name="Jackson J."/>
            <person name="Pai G."/>
            <person name="Aken S.V."/>
            <person name="Utterback T."/>
            <person name="Reidmuller S."/>
            <person name="Feldblyum T."/>
            <person name="Hsiao J."/>
            <person name="Zismann V."/>
            <person name="Iobst S."/>
            <person name="de Vazeille A.R."/>
            <person name="Buell C.R."/>
            <person name="Ying K."/>
            <person name="Li Y."/>
            <person name="Lu T."/>
            <person name="Huang Y."/>
            <person name="Zhao Q."/>
            <person name="Feng Q."/>
            <person name="Zhang L."/>
            <person name="Zhu J."/>
            <person name="Weng Q."/>
            <person name="Mu J."/>
            <person name="Lu Y."/>
            <person name="Fan D."/>
            <person name="Liu Y."/>
            <person name="Guan J."/>
            <person name="Zhang Y."/>
            <person name="Yu S."/>
            <person name="Liu X."/>
            <person name="Zhang Y."/>
            <person name="Hong G."/>
            <person name="Han B."/>
            <person name="Choisne N."/>
            <person name="Demange N."/>
            <person name="Orjeda G."/>
            <person name="Samain S."/>
            <person name="Cattolico L."/>
            <person name="Pelletier E."/>
            <person name="Couloux A."/>
            <person name="Segurens B."/>
            <person name="Wincker P."/>
            <person name="D'Hont A."/>
            <person name="Scarpelli C."/>
            <person name="Weissenbach J."/>
            <person name="Salanoubat M."/>
            <person name="Quetier F."/>
            <person name="Yu Y."/>
            <person name="Kim H.R."/>
            <person name="Rambo T."/>
            <person name="Currie J."/>
            <person name="Collura K."/>
            <person name="Luo M."/>
            <person name="Yang T."/>
            <person name="Ammiraju J.S.S."/>
            <person name="Engler F."/>
            <person name="Soderlund C."/>
            <person name="Wing R.A."/>
            <person name="Palmer L.E."/>
            <person name="de la Bastide M."/>
            <person name="Spiegel L."/>
            <person name="Nascimento L."/>
            <person name="Zutavern T."/>
            <person name="O'Shaughnessy A."/>
            <person name="Dike S."/>
            <person name="Dedhia N."/>
            <person name="Preston R."/>
            <person name="Balija V."/>
            <person name="McCombie W.R."/>
            <person name="Chow T."/>
            <person name="Chen H."/>
            <person name="Chung M."/>
            <person name="Chen C."/>
            <person name="Shaw J."/>
            <person name="Wu H."/>
            <person name="Hsiao K."/>
            <person name="Chao Y."/>
            <person name="Chu M."/>
            <person name="Cheng C."/>
            <person name="Hour A."/>
            <person name="Lee P."/>
            <person name="Lin S."/>
            <person name="Lin Y."/>
            <person name="Liou J."/>
            <person name="Liu S."/>
            <person name="Hsing Y."/>
            <person name="Raghuvanshi S."/>
            <person name="Mohanty A."/>
            <person name="Bharti A.K."/>
            <person name="Gaur A."/>
            <person name="Gupta V."/>
            <person name="Kumar D."/>
            <person name="Ravi V."/>
            <person name="Vij S."/>
            <person name="Kapur A."/>
            <person name="Khurana P."/>
            <person name="Khurana P."/>
            <person name="Khurana J.P."/>
            <person name="Tyagi A.K."/>
            <person name="Gaikwad K."/>
            <person name="Singh A."/>
            <person name="Dalal V."/>
            <person name="Srivastava S."/>
            <person name="Dixit A."/>
            <person name="Pal A.K."/>
            <person name="Ghazi I.A."/>
            <person name="Yadav M."/>
            <person name="Pandit A."/>
            <person name="Bhargava A."/>
            <person name="Sureshbabu K."/>
            <person name="Batra K."/>
            <person name="Sharma T.R."/>
            <person name="Mohapatra T."/>
            <person name="Singh N.K."/>
            <person name="Messing J."/>
            <person name="Nelson A.B."/>
            <person name="Fuks G."/>
            <person name="Kavchok S."/>
            <person name="Keizer G."/>
            <person name="Linton E."/>
            <person name="Llaca V."/>
            <person name="Song R."/>
            <person name="Tanyolac B."/>
            <person name="Young S."/>
            <person name="Ho-Il K."/>
            <person name="Hahn J.H."/>
            <person name="Sangsakoo G."/>
            <person name="Vanavichit A."/>
            <person name="de Mattos Luiz.A.T."/>
            <person name="Zimmer P.D."/>
            <person name="Malone G."/>
            <person name="Dellagostin O."/>
            <person name="de Oliveira A.C."/>
            <person name="Bevan M."/>
            <person name="Bancroft I."/>
            <person name="Minx P."/>
            <person name="Cordum H."/>
            <person name="Wilson R."/>
            <person name="Cheng Z."/>
            <person name="Jin W."/>
            <person name="Jiang J."/>
            <person name="Leong S.A."/>
            <person name="Iwama H."/>
            <person name="Gojobori T."/>
            <person name="Itoh T."/>
            <person name="Niimura Y."/>
            <person name="Fujii Y."/>
            <person name="Habara T."/>
            <person name="Sakai H."/>
            <person name="Sato Y."/>
            <person name="Wilson G."/>
            <person name="Kumar K."/>
            <person name="McCouch S."/>
            <person name="Juretic N."/>
            <person name="Hoen D."/>
            <person name="Wright S."/>
            <person name="Bruskiewich R."/>
            <person name="Bureau T."/>
            <person name="Miyao A."/>
            <person name="Hirochika H."/>
            <person name="Nishikawa T."/>
            <person name="Kadowaki K."/>
            <person name="Sugiura M."/>
            <person name="Burr B."/>
            <person name="Sasaki T."/>
        </authorList>
    </citation>
    <scope>NUCLEOTIDE SEQUENCE [LARGE SCALE GENOMIC DNA]</scope>
    <source>
        <strain evidence="2">cv. Nipponbare</strain>
    </source>
</reference>
<name>Q0DBJ3_ORYSJ</name>
<reference evidence="2" key="2">
    <citation type="journal article" date="2008" name="Nucleic Acids Res.">
        <title>The rice annotation project database (RAP-DB): 2008 update.</title>
        <authorList>
            <consortium name="The rice annotation project (RAP)"/>
        </authorList>
    </citation>
    <scope>GENOME REANNOTATION</scope>
    <source>
        <strain evidence="2">cv. Nipponbare</strain>
    </source>
</reference>
<dbReference type="AlphaFoldDB" id="Q0DBJ3"/>
<organism evidence="1 2">
    <name type="scientific">Oryza sativa subsp. japonica</name>
    <name type="common">Rice</name>
    <dbReference type="NCBI Taxonomy" id="39947"/>
    <lineage>
        <taxon>Eukaryota</taxon>
        <taxon>Viridiplantae</taxon>
        <taxon>Streptophyta</taxon>
        <taxon>Embryophyta</taxon>
        <taxon>Tracheophyta</taxon>
        <taxon>Spermatophyta</taxon>
        <taxon>Magnoliopsida</taxon>
        <taxon>Liliopsida</taxon>
        <taxon>Poales</taxon>
        <taxon>Poaceae</taxon>
        <taxon>BOP clade</taxon>
        <taxon>Oryzoideae</taxon>
        <taxon>Oryzeae</taxon>
        <taxon>Oryzinae</taxon>
        <taxon>Oryza</taxon>
        <taxon>Oryza sativa</taxon>
    </lineage>
</organism>
<evidence type="ECO:0000313" key="2">
    <source>
        <dbReference type="Proteomes" id="UP000000763"/>
    </source>
</evidence>
<gene>
    <name evidence="1" type="ordered locus">Os06g0559500</name>
</gene>
<evidence type="ECO:0000313" key="1">
    <source>
        <dbReference type="EMBL" id="BAF19780.1"/>
    </source>
</evidence>
<dbReference type="Proteomes" id="UP000000763">
    <property type="component" value="Chromosome 6"/>
</dbReference>
<dbReference type="KEGG" id="dosa:Os06g0559500"/>
<feature type="non-terminal residue" evidence="1">
    <location>
        <position position="1"/>
    </location>
</feature>
<accession>Q0DBJ3</accession>
<dbReference type="EMBL" id="AP008212">
    <property type="protein sequence ID" value="BAF19780.1"/>
    <property type="molecule type" value="Genomic_DNA"/>
</dbReference>